<accession>A0A8H5SV42</accession>
<feature type="compositionally biased region" description="Basic and acidic residues" evidence="1">
    <location>
        <begin position="291"/>
        <end position="302"/>
    </location>
</feature>
<keyword evidence="3" id="KW-1185">Reference proteome</keyword>
<feature type="region of interest" description="Disordered" evidence="1">
    <location>
        <begin position="603"/>
        <end position="669"/>
    </location>
</feature>
<reference evidence="2 3" key="1">
    <citation type="submission" date="2020-05" db="EMBL/GenBank/DDBJ databases">
        <title>Identification and distribution of gene clusters putatively required for synthesis of sphingolipid metabolism inhibitors in phylogenetically diverse species of the filamentous fungus Fusarium.</title>
        <authorList>
            <person name="Kim H.-S."/>
            <person name="Busman M."/>
            <person name="Brown D.W."/>
            <person name="Divon H."/>
            <person name="Uhlig S."/>
            <person name="Proctor R.H."/>
        </authorList>
    </citation>
    <scope>NUCLEOTIDE SEQUENCE [LARGE SCALE GENOMIC DNA]</scope>
    <source>
        <strain evidence="2 3">NRRL 20693</strain>
    </source>
</reference>
<sequence length="669" mass="72504">MATNLSRAATVSATSGYHRRRGSFTADWTDTSTFAKHSFDKRRSRDDLALILKSSKRNNVTAFHVPIHGRLPSPEHSPRTSSITRTTWVRTSTPDSVVEGPETGVIAVGMAIGSPTQMGELAPAPWSPQNRAMNAAVETTVQTTEQMPETIPEPVEDTQQKSRKWGLFRSKSKRSVRPAPQRSMTDTGNVSTISLASSGVPASVPADHISRRTPKHKPIVLRSLTEPLSPETSERTEQVPLVLPTLVEPSPVSPSRLTKEPLPTQPKTPKEAKHKDSGSGGLGRKITLRGLRGDSGKKRAERAFVAPSPPPPMPAIPRSLLDVEIPSIKMDRYSVMFNSVLQPPQPQGQASSLLARRQATLDHLKTVKEAIAENRNETLRPRRATSPQPSPTAPAHADTSKPLPSPRFRANTTPAQLDPPTPASFDMDSPSYVAPTPRVVEVSRAVLHHNKFAAQSTHYQPALVSKFNRRPSAPAAADKVNVAHVGQATTPASAAVSTPRSYSPFPPQSATPVSPEHTDDEGDVNVAKRRHGSPSKPSGQAVSPPASITSSGAGTTRRFSPSSPSSSPKKQTADSDPQEALRNAVEISIARQISVSRQQRQMLHPLKSNPSVHNKNGSPPGRYIRIEKHERLSETNSATPTLVVPRELSHSPDAYQMHRKSERVVLEES</sequence>
<feature type="compositionally biased region" description="Polar residues" evidence="1">
    <location>
        <begin position="79"/>
        <end position="88"/>
    </location>
</feature>
<feature type="compositionally biased region" description="Basic and acidic residues" evidence="1">
    <location>
        <begin position="268"/>
        <end position="277"/>
    </location>
</feature>
<protein>
    <submittedName>
        <fullName evidence="2">Uncharacterized protein</fullName>
    </submittedName>
</protein>
<feature type="compositionally biased region" description="Polar residues" evidence="1">
    <location>
        <begin position="608"/>
        <end position="617"/>
    </location>
</feature>
<feature type="compositionally biased region" description="Polar residues" evidence="1">
    <location>
        <begin position="535"/>
        <end position="559"/>
    </location>
</feature>
<feature type="region of interest" description="Disordered" evidence="1">
    <location>
        <begin position="144"/>
        <end position="163"/>
    </location>
</feature>
<evidence type="ECO:0000313" key="3">
    <source>
        <dbReference type="Proteomes" id="UP000567885"/>
    </source>
</evidence>
<feature type="compositionally biased region" description="Basic and acidic residues" evidence="1">
    <location>
        <begin position="624"/>
        <end position="633"/>
    </location>
</feature>
<dbReference type="EMBL" id="JAAGWQ010000251">
    <property type="protein sequence ID" value="KAF5658168.1"/>
    <property type="molecule type" value="Genomic_DNA"/>
</dbReference>
<evidence type="ECO:0000313" key="2">
    <source>
        <dbReference type="EMBL" id="KAF5658168.1"/>
    </source>
</evidence>
<comment type="caution">
    <text evidence="2">The sequence shown here is derived from an EMBL/GenBank/DDBJ whole genome shotgun (WGS) entry which is preliminary data.</text>
</comment>
<gene>
    <name evidence="2" type="ORF">FHETE_9996</name>
</gene>
<dbReference type="AlphaFoldDB" id="A0A8H5SV42"/>
<proteinExistence type="predicted"/>
<feature type="region of interest" description="Disordered" evidence="1">
    <location>
        <begin position="67"/>
        <end position="88"/>
    </location>
</feature>
<feature type="region of interest" description="Disordered" evidence="1">
    <location>
        <begin position="247"/>
        <end position="317"/>
    </location>
</feature>
<dbReference type="OrthoDB" id="5404004at2759"/>
<evidence type="ECO:0000256" key="1">
    <source>
        <dbReference type="SAM" id="MobiDB-lite"/>
    </source>
</evidence>
<organism evidence="2 3">
    <name type="scientific">Fusarium heterosporum</name>
    <dbReference type="NCBI Taxonomy" id="42747"/>
    <lineage>
        <taxon>Eukaryota</taxon>
        <taxon>Fungi</taxon>
        <taxon>Dikarya</taxon>
        <taxon>Ascomycota</taxon>
        <taxon>Pezizomycotina</taxon>
        <taxon>Sordariomycetes</taxon>
        <taxon>Hypocreomycetidae</taxon>
        <taxon>Hypocreales</taxon>
        <taxon>Nectriaceae</taxon>
        <taxon>Fusarium</taxon>
        <taxon>Fusarium heterosporum species complex</taxon>
    </lineage>
</organism>
<name>A0A8H5SV42_FUSHE</name>
<feature type="region of interest" description="Disordered" evidence="1">
    <location>
        <begin position="491"/>
        <end position="579"/>
    </location>
</feature>
<dbReference type="Proteomes" id="UP000567885">
    <property type="component" value="Unassembled WGS sequence"/>
</dbReference>
<feature type="region of interest" description="Disordered" evidence="1">
    <location>
        <begin position="372"/>
        <end position="430"/>
    </location>
</feature>